<dbReference type="InterPro" id="IPR036291">
    <property type="entry name" value="NAD(P)-bd_dom_sf"/>
</dbReference>
<reference evidence="2" key="1">
    <citation type="submission" date="2020-05" db="EMBL/GenBank/DDBJ databases">
        <authorList>
            <person name="Chiriac C."/>
            <person name="Salcher M."/>
            <person name="Ghai R."/>
            <person name="Kavagutti S V."/>
        </authorList>
    </citation>
    <scope>NUCLEOTIDE SEQUENCE</scope>
</reference>
<keyword evidence="1" id="KW-0560">Oxidoreductase</keyword>
<organism evidence="2">
    <name type="scientific">freshwater metagenome</name>
    <dbReference type="NCBI Taxonomy" id="449393"/>
    <lineage>
        <taxon>unclassified sequences</taxon>
        <taxon>metagenomes</taxon>
        <taxon>ecological metagenomes</taxon>
    </lineage>
</organism>
<dbReference type="Pfam" id="PF00106">
    <property type="entry name" value="adh_short"/>
    <property type="match status" value="1"/>
</dbReference>
<protein>
    <submittedName>
        <fullName evidence="2">Unannotated protein</fullName>
    </submittedName>
</protein>
<dbReference type="PRINTS" id="PR00081">
    <property type="entry name" value="GDHRDH"/>
</dbReference>
<evidence type="ECO:0000256" key="1">
    <source>
        <dbReference type="ARBA" id="ARBA00023002"/>
    </source>
</evidence>
<dbReference type="AlphaFoldDB" id="A0A6J6BPC8"/>
<gene>
    <name evidence="2" type="ORF">UFOPK1446_00385</name>
</gene>
<dbReference type="Gene3D" id="3.40.50.720">
    <property type="entry name" value="NAD(P)-binding Rossmann-like Domain"/>
    <property type="match status" value="1"/>
</dbReference>
<accession>A0A6J6BPC8</accession>
<dbReference type="SUPFAM" id="SSF51735">
    <property type="entry name" value="NAD(P)-binding Rossmann-fold domains"/>
    <property type="match status" value="1"/>
</dbReference>
<dbReference type="EMBL" id="CAEZSO010000057">
    <property type="protein sequence ID" value="CAB4540575.1"/>
    <property type="molecule type" value="Genomic_DNA"/>
</dbReference>
<dbReference type="GO" id="GO:0016491">
    <property type="term" value="F:oxidoreductase activity"/>
    <property type="evidence" value="ECO:0007669"/>
    <property type="project" value="UniProtKB-KW"/>
</dbReference>
<evidence type="ECO:0000313" key="2">
    <source>
        <dbReference type="EMBL" id="CAB4540575.1"/>
    </source>
</evidence>
<sequence>MWENLGIWVALQAFALLGSTLAMPFPTWRYPHPVDPTGPAMGSPTDEPVDMSGRTVIVTGGANGMGAMAARLLADQGAHIVIIDKDEPNARANAATIESATGSAADVIVADLSDPAQVRSCAEQVLASYPRIDVLLNNAGIFTEVYQETASGDELTLASNHLGGFLFTQLLLTRLQESKARVLFVSSDAHRQAMKVNWDDINGKDLWKGKERVPNAGFVQYNVSKLFVASAAIELAERTKGTGMTVNTLAPGALIPTGIYDDATGPIPILIKYFRPLLRQPEKAMITYVYLATSPEVEGASGWYWKDGRFVDASQLAQSQELRDQIWAWSMRQSGLSQGVSS</sequence>
<name>A0A6J6BPC8_9ZZZZ</name>
<dbReference type="PANTHER" id="PTHR43157">
    <property type="entry name" value="PHOSPHATIDYLINOSITOL-GLYCAN BIOSYNTHESIS CLASS F PROTEIN-RELATED"/>
    <property type="match status" value="1"/>
</dbReference>
<proteinExistence type="predicted"/>
<dbReference type="InterPro" id="IPR002347">
    <property type="entry name" value="SDR_fam"/>
</dbReference>
<dbReference type="PANTHER" id="PTHR43157:SF31">
    <property type="entry name" value="PHOSPHATIDYLINOSITOL-GLYCAN BIOSYNTHESIS CLASS F PROTEIN"/>
    <property type="match status" value="1"/>
</dbReference>